<comment type="caution">
    <text evidence="5">The sequence shown here is derived from an EMBL/GenBank/DDBJ whole genome shotgun (WGS) entry which is preliminary data.</text>
</comment>
<dbReference type="PANTHER" id="PTHR45616:SF19">
    <property type="entry name" value="KERATIN 90"/>
    <property type="match status" value="1"/>
</dbReference>
<dbReference type="GO" id="GO:0005615">
    <property type="term" value="C:extracellular space"/>
    <property type="evidence" value="ECO:0007669"/>
    <property type="project" value="TreeGrafter"/>
</dbReference>
<feature type="domain" description="IF rod" evidence="4">
    <location>
        <begin position="1"/>
        <end position="273"/>
    </location>
</feature>
<accession>A0A7L2QP18</accession>
<feature type="coiled-coil region" evidence="3">
    <location>
        <begin position="206"/>
        <end position="258"/>
    </location>
</feature>
<gene>
    <name evidence="5" type="primary">Krt6a</name>
    <name evidence="5" type="ORF">OXYMAD_R01403</name>
</gene>
<evidence type="ECO:0000256" key="3">
    <source>
        <dbReference type="SAM" id="Coils"/>
    </source>
</evidence>
<proteinExistence type="predicted"/>
<keyword evidence="6" id="KW-1185">Reference proteome</keyword>
<dbReference type="InterPro" id="IPR039008">
    <property type="entry name" value="IF_rod_dom"/>
</dbReference>
<dbReference type="EMBL" id="VYZR01016009">
    <property type="protein sequence ID" value="NXR97992.1"/>
    <property type="molecule type" value="Genomic_DNA"/>
</dbReference>
<keyword evidence="1" id="KW-0403">Intermediate filament</keyword>
<dbReference type="SMART" id="SM01391">
    <property type="entry name" value="Filament"/>
    <property type="match status" value="1"/>
</dbReference>
<dbReference type="GO" id="GO:0045095">
    <property type="term" value="C:keratin filament"/>
    <property type="evidence" value="ECO:0007669"/>
    <property type="project" value="InterPro"/>
</dbReference>
<evidence type="ECO:0000256" key="1">
    <source>
        <dbReference type="ARBA" id="ARBA00022754"/>
    </source>
</evidence>
<dbReference type="AlphaFoldDB" id="A0A7L2QP18"/>
<evidence type="ECO:0000313" key="5">
    <source>
        <dbReference type="EMBL" id="NXR97992.1"/>
    </source>
</evidence>
<dbReference type="GO" id="GO:0031424">
    <property type="term" value="P:keratinization"/>
    <property type="evidence" value="ECO:0007669"/>
    <property type="project" value="TreeGrafter"/>
</dbReference>
<dbReference type="Gene3D" id="1.20.5.1160">
    <property type="entry name" value="Vasodilator-stimulated phosphoprotein"/>
    <property type="match status" value="1"/>
</dbReference>
<dbReference type="GO" id="GO:0045109">
    <property type="term" value="P:intermediate filament organization"/>
    <property type="evidence" value="ECO:0007669"/>
    <property type="project" value="TreeGrafter"/>
</dbReference>
<feature type="non-terminal residue" evidence="5">
    <location>
        <position position="273"/>
    </location>
</feature>
<dbReference type="Gene3D" id="1.20.5.170">
    <property type="match status" value="1"/>
</dbReference>
<dbReference type="OrthoDB" id="2441647at2759"/>
<evidence type="ECO:0000256" key="2">
    <source>
        <dbReference type="ARBA" id="ARBA00023054"/>
    </source>
</evidence>
<dbReference type="InterPro" id="IPR003054">
    <property type="entry name" value="Keratin_II"/>
</dbReference>
<name>A0A7L2QP18_9PASS</name>
<feature type="non-terminal residue" evidence="5">
    <location>
        <position position="1"/>
    </location>
</feature>
<evidence type="ECO:0000313" key="6">
    <source>
        <dbReference type="Proteomes" id="UP000570288"/>
    </source>
</evidence>
<sequence>QAQFLDQQNKALETKWSLLKDQKIVQDNLEPMFELYISNKRWQLEALGGVRLQLGSELKAMQDVVEDFKVRYEDFTRGLREGLVQPPLSLFQDVDAAHVNKVDLGTKVDALTDEINFLRALYEAQLSQMQTQISNTSVVLSMDNNQNLDSITTKVKAQYQDITNWSCTEAKSWYQKKVRSMGNDLQNTRVEISGMNHLVQRLHSDMDSVKKQVAGLQTAIADAEQHGDITLKDTKAKLQELEATLQRADLARQLQEYQELMNVKVALDIEIAT</sequence>
<dbReference type="PANTHER" id="PTHR45616">
    <property type="entry name" value="GATA-TYPE DOMAIN-CONTAINING PROTEIN"/>
    <property type="match status" value="1"/>
</dbReference>
<dbReference type="GO" id="GO:0030280">
    <property type="term" value="F:structural constituent of skin epidermis"/>
    <property type="evidence" value="ECO:0007669"/>
    <property type="project" value="TreeGrafter"/>
</dbReference>
<evidence type="ECO:0000259" key="4">
    <source>
        <dbReference type="PROSITE" id="PS51842"/>
    </source>
</evidence>
<dbReference type="Gene3D" id="1.20.5.500">
    <property type="entry name" value="Single helix bin"/>
    <property type="match status" value="1"/>
</dbReference>
<dbReference type="Proteomes" id="UP000570288">
    <property type="component" value="Unassembled WGS sequence"/>
</dbReference>
<keyword evidence="2 3" id="KW-0175">Coiled coil</keyword>
<protein>
    <submittedName>
        <fullName evidence="5">K2C6A protein</fullName>
    </submittedName>
</protein>
<dbReference type="Pfam" id="PF00038">
    <property type="entry name" value="Filament"/>
    <property type="match status" value="1"/>
</dbReference>
<dbReference type="PRINTS" id="PR01276">
    <property type="entry name" value="TYPE2KERATIN"/>
</dbReference>
<dbReference type="PROSITE" id="PS51842">
    <property type="entry name" value="IF_ROD_2"/>
    <property type="match status" value="1"/>
</dbReference>
<organism evidence="5 6">
    <name type="scientific">Oxylabes madagascariensis</name>
    <name type="common">white-throated Oxylabes</name>
    <dbReference type="NCBI Taxonomy" id="98144"/>
    <lineage>
        <taxon>Eukaryota</taxon>
        <taxon>Metazoa</taxon>
        <taxon>Chordata</taxon>
        <taxon>Craniata</taxon>
        <taxon>Vertebrata</taxon>
        <taxon>Euteleostomi</taxon>
        <taxon>Archelosauria</taxon>
        <taxon>Archosauria</taxon>
        <taxon>Dinosauria</taxon>
        <taxon>Saurischia</taxon>
        <taxon>Theropoda</taxon>
        <taxon>Coelurosauria</taxon>
        <taxon>Aves</taxon>
        <taxon>Neognathae</taxon>
        <taxon>Neoaves</taxon>
        <taxon>Telluraves</taxon>
        <taxon>Australaves</taxon>
        <taxon>Passeriformes</taxon>
        <taxon>Sylvioidea</taxon>
        <taxon>Timaliidae</taxon>
        <taxon>Oxylabes</taxon>
    </lineage>
</organism>
<dbReference type="FunFam" id="1.20.5.1160:FF:000001">
    <property type="entry name" value="Keratin type II"/>
    <property type="match status" value="1"/>
</dbReference>
<dbReference type="SUPFAM" id="SSF64593">
    <property type="entry name" value="Intermediate filament protein, coiled coil region"/>
    <property type="match status" value="1"/>
</dbReference>
<reference evidence="5 6" key="1">
    <citation type="submission" date="2019-09" db="EMBL/GenBank/DDBJ databases">
        <title>Bird 10,000 Genomes (B10K) Project - Family phase.</title>
        <authorList>
            <person name="Zhang G."/>
        </authorList>
    </citation>
    <scope>NUCLEOTIDE SEQUENCE [LARGE SCALE GENOMIC DNA]</scope>
    <source>
        <strain evidence="5">B10K-DU-002-81</strain>
    </source>
</reference>